<dbReference type="Proteomes" id="UP000289738">
    <property type="component" value="Chromosome A07"/>
</dbReference>
<dbReference type="GO" id="GO:0006355">
    <property type="term" value="P:regulation of DNA-templated transcription"/>
    <property type="evidence" value="ECO:0007669"/>
    <property type="project" value="UniProtKB-UniRule"/>
</dbReference>
<accession>A0A445CFV3</accession>
<dbReference type="EMBL" id="SDMP01000007">
    <property type="protein sequence ID" value="RYR49798.1"/>
    <property type="molecule type" value="Genomic_DNA"/>
</dbReference>
<dbReference type="PROSITE" id="PS50966">
    <property type="entry name" value="ZF_SWIM"/>
    <property type="match status" value="1"/>
</dbReference>
<sequence length="458" mass="52429">MLKQHRELSMFVHGTIENNEEAGIKITLQGKYGMFPNNIMPKNLASILTDQCGSMQMAHHEEDPKQIKRLQATRKNQTRDEPCRLKLDAFDKNWNNFVAKYGVGGNKWLSGNRAFGLYELMFSFIWITTFGPGCEAHKGARECMHTFFSKFITRNSSLIQFVKQYNNCLASRDKERENLMLQIFTPNIGSILACVYSQEVQAQFREKVNCITRSMHSTLDFTTYKVVEKVSNSTFNKCQCLLFESRDILCRHSLSILSFERVDKVASKYILERWNISRAAKASLYRSREARDSTIWLFESEELTGILYRAFDNIMAEIKSLLSHEDATLSDVNELQSPPRVRTRGHPNNRLGSNMEKKIANATKKKKKPSLSELNLLNGGSIIQSSSSLYDAQDMNYPGQDYKGLERTADSFGSLMVSDALITWSLNLFILCKRMVGPYSCLKSSISSYNPIERNYLI</sequence>
<comment type="function">
    <text evidence="2">Putative transcription activator involved in regulating light control of development.</text>
</comment>
<feature type="domain" description="SWIM-type" evidence="4">
    <location>
        <begin position="224"/>
        <end position="261"/>
    </location>
</feature>
<proteinExistence type="inferred from homology"/>
<evidence type="ECO:0000259" key="4">
    <source>
        <dbReference type="PROSITE" id="PS50966"/>
    </source>
</evidence>
<comment type="subcellular location">
    <subcellularLocation>
        <location evidence="2">Nucleus</location>
    </subcellularLocation>
</comment>
<reference evidence="5 6" key="1">
    <citation type="submission" date="2019-01" db="EMBL/GenBank/DDBJ databases">
        <title>Sequencing of cultivated peanut Arachis hypogaea provides insights into genome evolution and oil improvement.</title>
        <authorList>
            <person name="Chen X."/>
        </authorList>
    </citation>
    <scope>NUCLEOTIDE SEQUENCE [LARGE SCALE GENOMIC DNA]</scope>
    <source>
        <strain evidence="6">cv. Fuhuasheng</strain>
        <tissue evidence="5">Leaves</tissue>
    </source>
</reference>
<evidence type="ECO:0000256" key="3">
    <source>
        <dbReference type="SAM" id="MobiDB-lite"/>
    </source>
</evidence>
<dbReference type="InterPro" id="IPR007527">
    <property type="entry name" value="Znf_SWIM"/>
</dbReference>
<keyword evidence="6" id="KW-1185">Reference proteome</keyword>
<name>A0A445CFV3_ARAHY</name>
<evidence type="ECO:0000256" key="1">
    <source>
        <dbReference type="PROSITE-ProRule" id="PRU00325"/>
    </source>
</evidence>
<keyword evidence="1 2" id="KW-0863">Zinc-finger</keyword>
<keyword evidence="2" id="KW-0862">Zinc</keyword>
<dbReference type="GO" id="GO:0005634">
    <property type="term" value="C:nucleus"/>
    <property type="evidence" value="ECO:0007669"/>
    <property type="project" value="UniProtKB-SubCell"/>
</dbReference>
<comment type="caution">
    <text evidence="5">The sequence shown here is derived from an EMBL/GenBank/DDBJ whole genome shotgun (WGS) entry which is preliminary data.</text>
</comment>
<dbReference type="GO" id="GO:0008270">
    <property type="term" value="F:zinc ion binding"/>
    <property type="evidence" value="ECO:0007669"/>
    <property type="project" value="UniProtKB-UniRule"/>
</dbReference>
<evidence type="ECO:0000256" key="2">
    <source>
        <dbReference type="RuleBase" id="RU367018"/>
    </source>
</evidence>
<feature type="region of interest" description="Disordered" evidence="3">
    <location>
        <begin position="333"/>
        <end position="353"/>
    </location>
</feature>
<organism evidence="5 6">
    <name type="scientific">Arachis hypogaea</name>
    <name type="common">Peanut</name>
    <dbReference type="NCBI Taxonomy" id="3818"/>
    <lineage>
        <taxon>Eukaryota</taxon>
        <taxon>Viridiplantae</taxon>
        <taxon>Streptophyta</taxon>
        <taxon>Embryophyta</taxon>
        <taxon>Tracheophyta</taxon>
        <taxon>Spermatophyta</taxon>
        <taxon>Magnoliopsida</taxon>
        <taxon>eudicotyledons</taxon>
        <taxon>Gunneridae</taxon>
        <taxon>Pentapetalae</taxon>
        <taxon>rosids</taxon>
        <taxon>fabids</taxon>
        <taxon>Fabales</taxon>
        <taxon>Fabaceae</taxon>
        <taxon>Papilionoideae</taxon>
        <taxon>50 kb inversion clade</taxon>
        <taxon>dalbergioids sensu lato</taxon>
        <taxon>Dalbergieae</taxon>
        <taxon>Pterocarpus clade</taxon>
        <taxon>Arachis</taxon>
    </lineage>
</organism>
<gene>
    <name evidence="5" type="ORF">Ahy_A07g036315</name>
</gene>
<dbReference type="PANTHER" id="PTHR31669">
    <property type="entry name" value="PROTEIN FAR1-RELATED SEQUENCE 10-RELATED"/>
    <property type="match status" value="1"/>
</dbReference>
<keyword evidence="2" id="KW-0479">Metal-binding</keyword>
<dbReference type="PANTHER" id="PTHR31669:SF251">
    <property type="entry name" value="PROTEIN FAR1-RELATED SEQUENCE"/>
    <property type="match status" value="1"/>
</dbReference>
<protein>
    <recommendedName>
        <fullName evidence="2">Protein FAR1-RELATED SEQUENCE</fullName>
    </recommendedName>
</protein>
<evidence type="ECO:0000313" key="5">
    <source>
        <dbReference type="EMBL" id="RYR49798.1"/>
    </source>
</evidence>
<dbReference type="InterPro" id="IPR031052">
    <property type="entry name" value="FHY3/FAR1"/>
</dbReference>
<dbReference type="AlphaFoldDB" id="A0A445CFV3"/>
<keyword evidence="2" id="KW-0539">Nucleus</keyword>
<comment type="similarity">
    <text evidence="2">Belongs to the FHY3/FAR1 family.</text>
</comment>
<evidence type="ECO:0000313" key="6">
    <source>
        <dbReference type="Proteomes" id="UP000289738"/>
    </source>
</evidence>